<comment type="caution">
    <text evidence="8">The sequence shown here is derived from an EMBL/GenBank/DDBJ whole genome shotgun (WGS) entry which is preliminary data.</text>
</comment>
<evidence type="ECO:0000313" key="8">
    <source>
        <dbReference type="EMBL" id="KAG5397334.1"/>
    </source>
</evidence>
<dbReference type="SUPFAM" id="SSF52058">
    <property type="entry name" value="L domain-like"/>
    <property type="match status" value="1"/>
</dbReference>
<evidence type="ECO:0000256" key="7">
    <source>
        <dbReference type="SAM" id="SignalP"/>
    </source>
</evidence>
<evidence type="ECO:0000313" key="9">
    <source>
        <dbReference type="Proteomes" id="UP000823674"/>
    </source>
</evidence>
<comment type="subcellular location">
    <subcellularLocation>
        <location evidence="1">Secreted</location>
    </subcellularLocation>
</comment>
<feature type="signal peptide" evidence="7">
    <location>
        <begin position="1"/>
        <end position="20"/>
    </location>
</feature>
<dbReference type="PANTHER" id="PTHR32093:SF131">
    <property type="entry name" value="LEUCINE-RICH REPEAT-CONTAINING N-TERMINAL PLANT-TYPE DOMAIN-CONTAINING PROTEIN"/>
    <property type="match status" value="1"/>
</dbReference>
<dbReference type="InterPro" id="IPR032675">
    <property type="entry name" value="LRR_dom_sf"/>
</dbReference>
<evidence type="ECO:0000256" key="2">
    <source>
        <dbReference type="ARBA" id="ARBA00022525"/>
    </source>
</evidence>
<gene>
    <name evidence="8" type="primary">A05p024450.1_BraROA</name>
    <name evidence="8" type="ORF">IGI04_019148</name>
</gene>
<keyword evidence="9" id="KW-1185">Reference proteome</keyword>
<proteinExistence type="predicted"/>
<name>A0ABQ7MID0_BRACM</name>
<evidence type="ECO:0008006" key="10">
    <source>
        <dbReference type="Google" id="ProtNLM"/>
    </source>
</evidence>
<accession>A0ABQ7MID0</accession>
<reference evidence="8 9" key="1">
    <citation type="submission" date="2021-03" db="EMBL/GenBank/DDBJ databases">
        <authorList>
            <person name="King G.J."/>
            <person name="Bancroft I."/>
            <person name="Baten A."/>
            <person name="Bloomfield J."/>
            <person name="Borpatragohain P."/>
            <person name="He Z."/>
            <person name="Irish N."/>
            <person name="Irwin J."/>
            <person name="Liu K."/>
            <person name="Mauleon R.P."/>
            <person name="Moore J."/>
            <person name="Morris R."/>
            <person name="Ostergaard L."/>
            <person name="Wang B."/>
            <person name="Wells R."/>
        </authorList>
    </citation>
    <scope>NUCLEOTIDE SEQUENCE [LARGE SCALE GENOMIC DNA]</scope>
    <source>
        <strain evidence="8">R-o-18</strain>
        <tissue evidence="8">Leaf</tissue>
    </source>
</reference>
<dbReference type="PRINTS" id="PR00021">
    <property type="entry name" value="PRORICH"/>
</dbReference>
<feature type="compositionally biased region" description="Pro residues" evidence="6">
    <location>
        <begin position="43"/>
        <end position="219"/>
    </location>
</feature>
<keyword evidence="3" id="KW-0433">Leucine-rich repeat</keyword>
<evidence type="ECO:0000256" key="6">
    <source>
        <dbReference type="SAM" id="MobiDB-lite"/>
    </source>
</evidence>
<keyword evidence="4 7" id="KW-0732">Signal</keyword>
<evidence type="ECO:0000256" key="4">
    <source>
        <dbReference type="ARBA" id="ARBA00022729"/>
    </source>
</evidence>
<dbReference type="Proteomes" id="UP000823674">
    <property type="component" value="Chromosome A05"/>
</dbReference>
<feature type="chain" id="PRO_5046064206" description="Leucine-rich repeat-containing N-terminal plant-type domain-containing protein" evidence="7">
    <location>
        <begin position="21"/>
        <end position="597"/>
    </location>
</feature>
<dbReference type="EMBL" id="JADBGQ010000005">
    <property type="protein sequence ID" value="KAG5397334.1"/>
    <property type="molecule type" value="Genomic_DNA"/>
</dbReference>
<sequence length="597" mass="65544">MASIYSLLFLSLLQLQCTLSTGNNHIIHRKSLEIISGSGVGGIPPPLPSPQPKPEECPPPCPPRPPPPQPEECPPPPPPPCPPPRPPPPQPEECPPPPPPPCPPPRPPTPQPEECPPPPPPPCPPPRPPPPQPEECPPPPPPPCPPPPQPKPEECPPPPPLPPSPPPPPPPSPPPTPSPKTPPLPPPESIHSPPKAPPLPPSEPSRSPPKPPKSPPPPQLTFAGPLLKKVYPVLQAFKKLVEVDPKNILASWNGSDICGKYRGLECAMFPGTKYQAVASVQFNGFNFSGKNLRLDNFLDKLDTVTIFHANSNNFLGSVPKVSNLKYLFELDLSNNKLTGEFPASVLKATNLTFLDLRFNTFSGSVPRQVFNLDLDVLFINNNNLVQKLPLNLGSITALYLTFANNRFTGPIPASIGNIKYLQEVLFLNNQLTGCLPYQIGKLNRATVFDVGYNNLTGPIPYSFGCLDKMEQFNLARNKFFGTIPEIVCEISSLKNLSLSYNFFTQVGPKCRNLIKRNILDVRMNCILDLPNQKTPLECANFFMRKHTCPNSKSMFRIPCGKNPNRVRLDQEQLEDEQAQASSPVSYWALNPDRIQNR</sequence>
<evidence type="ECO:0000256" key="3">
    <source>
        <dbReference type="ARBA" id="ARBA00022614"/>
    </source>
</evidence>
<evidence type="ECO:0000256" key="5">
    <source>
        <dbReference type="ARBA" id="ARBA00022737"/>
    </source>
</evidence>
<dbReference type="Gene3D" id="3.80.10.10">
    <property type="entry name" value="Ribonuclease Inhibitor"/>
    <property type="match status" value="2"/>
</dbReference>
<dbReference type="Pfam" id="PF00560">
    <property type="entry name" value="LRR_1"/>
    <property type="match status" value="2"/>
</dbReference>
<organism evidence="8 9">
    <name type="scientific">Brassica rapa subsp. trilocularis</name>
    <dbReference type="NCBI Taxonomy" id="1813537"/>
    <lineage>
        <taxon>Eukaryota</taxon>
        <taxon>Viridiplantae</taxon>
        <taxon>Streptophyta</taxon>
        <taxon>Embryophyta</taxon>
        <taxon>Tracheophyta</taxon>
        <taxon>Spermatophyta</taxon>
        <taxon>Magnoliopsida</taxon>
        <taxon>eudicotyledons</taxon>
        <taxon>Gunneridae</taxon>
        <taxon>Pentapetalae</taxon>
        <taxon>rosids</taxon>
        <taxon>malvids</taxon>
        <taxon>Brassicales</taxon>
        <taxon>Brassicaceae</taxon>
        <taxon>Brassiceae</taxon>
        <taxon>Brassica</taxon>
    </lineage>
</organism>
<keyword evidence="5" id="KW-0677">Repeat</keyword>
<evidence type="ECO:0000256" key="1">
    <source>
        <dbReference type="ARBA" id="ARBA00004613"/>
    </source>
</evidence>
<feature type="region of interest" description="Disordered" evidence="6">
    <location>
        <begin position="38"/>
        <end position="223"/>
    </location>
</feature>
<keyword evidence="2" id="KW-0964">Secreted</keyword>
<dbReference type="InterPro" id="IPR001611">
    <property type="entry name" value="Leu-rich_rpt"/>
</dbReference>
<dbReference type="PRINTS" id="PR01217">
    <property type="entry name" value="PRICHEXTENSN"/>
</dbReference>
<protein>
    <recommendedName>
        <fullName evidence="10">Leucine-rich repeat-containing N-terminal plant-type domain-containing protein</fullName>
    </recommendedName>
</protein>
<dbReference type="PANTHER" id="PTHR32093">
    <property type="entry name" value="LEUCINE-RICH REPEAT EXTENSIN-LIKE PROTEIN 3-RELATED"/>
    <property type="match status" value="1"/>
</dbReference>
<dbReference type="InterPro" id="IPR051582">
    <property type="entry name" value="LRR_extensin-like_regulator"/>
</dbReference>